<protein>
    <recommendedName>
        <fullName evidence="4">Secreted peptide</fullName>
    </recommendedName>
</protein>
<feature type="region of interest" description="Disordered" evidence="1">
    <location>
        <begin position="45"/>
        <end position="67"/>
    </location>
</feature>
<organism evidence="3">
    <name type="scientific">Anopheles braziliensis</name>
    <dbReference type="NCBI Taxonomy" id="58242"/>
    <lineage>
        <taxon>Eukaryota</taxon>
        <taxon>Metazoa</taxon>
        <taxon>Ecdysozoa</taxon>
        <taxon>Arthropoda</taxon>
        <taxon>Hexapoda</taxon>
        <taxon>Insecta</taxon>
        <taxon>Pterygota</taxon>
        <taxon>Neoptera</taxon>
        <taxon>Endopterygota</taxon>
        <taxon>Diptera</taxon>
        <taxon>Nematocera</taxon>
        <taxon>Culicoidea</taxon>
        <taxon>Culicidae</taxon>
        <taxon>Anophelinae</taxon>
        <taxon>Anopheles</taxon>
    </lineage>
</organism>
<feature type="compositionally biased region" description="Pro residues" evidence="1">
    <location>
        <begin position="57"/>
        <end position="67"/>
    </location>
</feature>
<evidence type="ECO:0000313" key="3">
    <source>
        <dbReference type="EMBL" id="MBW29556.1"/>
    </source>
</evidence>
<proteinExistence type="predicted"/>
<feature type="signal peptide" evidence="2">
    <location>
        <begin position="1"/>
        <end position="17"/>
    </location>
</feature>
<evidence type="ECO:0000256" key="1">
    <source>
        <dbReference type="SAM" id="MobiDB-lite"/>
    </source>
</evidence>
<dbReference type="EMBL" id="GGFM01008805">
    <property type="protein sequence ID" value="MBW29556.1"/>
    <property type="molecule type" value="Transcribed_RNA"/>
</dbReference>
<feature type="chain" id="PRO_5014688698" description="Secreted peptide" evidence="2">
    <location>
        <begin position="18"/>
        <end position="67"/>
    </location>
</feature>
<evidence type="ECO:0008006" key="4">
    <source>
        <dbReference type="Google" id="ProtNLM"/>
    </source>
</evidence>
<keyword evidence="2" id="KW-0732">Signal</keyword>
<reference evidence="3" key="1">
    <citation type="submission" date="2018-01" db="EMBL/GenBank/DDBJ databases">
        <title>An insight into the sialome of Amazonian anophelines.</title>
        <authorList>
            <person name="Ribeiro J.M."/>
            <person name="Scarpassa V."/>
            <person name="Calvo E."/>
        </authorList>
    </citation>
    <scope>NUCLEOTIDE SEQUENCE</scope>
    <source>
        <tissue evidence="3">Salivary glands</tissue>
    </source>
</reference>
<name>A0A2M3ZLZ8_9DIPT</name>
<sequence>MALTVLPAAAAVRCASALQSVPDAPIRPDRSLRPCLGKCRAAAGAARAGYRTRRPGPHPSPTPGPSP</sequence>
<dbReference type="AlphaFoldDB" id="A0A2M3ZLZ8"/>
<evidence type="ECO:0000256" key="2">
    <source>
        <dbReference type="SAM" id="SignalP"/>
    </source>
</evidence>
<accession>A0A2M3ZLZ8</accession>